<comment type="caution">
    <text evidence="1">The sequence shown here is derived from an EMBL/GenBank/DDBJ whole genome shotgun (WGS) entry which is preliminary data.</text>
</comment>
<proteinExistence type="predicted"/>
<dbReference type="AlphaFoldDB" id="A0A5B7CRP7"/>
<sequence>MPIATKVSPVSLETGVVVGQAEPKWDLTVLIRDQQSLPPLKPEQKLWAVKLVIIPKHQHSWVLGISMRGTLERRGALERSAKTHDTRVAGIAEALLSISDLTSKELHEAMAMHHKTQLYTSTDDRCLSGADESPLTHEWVDDGTILMRGSNYINAIKTHLRMINSRLRSLQDLGCGRSESLGHII</sequence>
<dbReference type="EMBL" id="VSRR010000138">
    <property type="protein sequence ID" value="MPC10956.1"/>
    <property type="molecule type" value="Genomic_DNA"/>
</dbReference>
<keyword evidence="2" id="KW-1185">Reference proteome</keyword>
<evidence type="ECO:0000313" key="1">
    <source>
        <dbReference type="EMBL" id="MPC10956.1"/>
    </source>
</evidence>
<accession>A0A5B7CRP7</accession>
<name>A0A5B7CRP7_PORTR</name>
<reference evidence="1 2" key="1">
    <citation type="submission" date="2019-05" db="EMBL/GenBank/DDBJ databases">
        <title>Another draft genome of Portunus trituberculatus and its Hox gene families provides insights of decapod evolution.</title>
        <authorList>
            <person name="Jeong J.-H."/>
            <person name="Song I."/>
            <person name="Kim S."/>
            <person name="Choi T."/>
            <person name="Kim D."/>
            <person name="Ryu S."/>
            <person name="Kim W."/>
        </authorList>
    </citation>
    <scope>NUCLEOTIDE SEQUENCE [LARGE SCALE GENOMIC DNA]</scope>
    <source>
        <tissue evidence="1">Muscle</tissue>
    </source>
</reference>
<protein>
    <submittedName>
        <fullName evidence="1">Uncharacterized protein</fullName>
    </submittedName>
</protein>
<gene>
    <name evidence="1" type="ORF">E2C01_003601</name>
</gene>
<evidence type="ECO:0000313" key="2">
    <source>
        <dbReference type="Proteomes" id="UP000324222"/>
    </source>
</evidence>
<organism evidence="1 2">
    <name type="scientific">Portunus trituberculatus</name>
    <name type="common">Swimming crab</name>
    <name type="synonym">Neptunus trituberculatus</name>
    <dbReference type="NCBI Taxonomy" id="210409"/>
    <lineage>
        <taxon>Eukaryota</taxon>
        <taxon>Metazoa</taxon>
        <taxon>Ecdysozoa</taxon>
        <taxon>Arthropoda</taxon>
        <taxon>Crustacea</taxon>
        <taxon>Multicrustacea</taxon>
        <taxon>Malacostraca</taxon>
        <taxon>Eumalacostraca</taxon>
        <taxon>Eucarida</taxon>
        <taxon>Decapoda</taxon>
        <taxon>Pleocyemata</taxon>
        <taxon>Brachyura</taxon>
        <taxon>Eubrachyura</taxon>
        <taxon>Portunoidea</taxon>
        <taxon>Portunidae</taxon>
        <taxon>Portuninae</taxon>
        <taxon>Portunus</taxon>
    </lineage>
</organism>
<dbReference type="Proteomes" id="UP000324222">
    <property type="component" value="Unassembled WGS sequence"/>
</dbReference>